<sequence length="462" mass="47772">MTADAPAARSNTPETDASAGDNFELSPYHPYHLLLPIDHVPEVPGTVECLFDDDAVKMQKTILKVVKKLLQKDKFKIEDFKINAKLYGNSFMEPHEYVEYLATDFGGIRALQIVPSLLLIQPDHLKQSSLLVAAQNYRVRNLAKLENAIARAPKPSETVAGTSKPVTHEVPVMPVVPVAPVAPTIPDAPQAIEAPTSAVAVAAPVVAPVVAATLIAACSTSNEETTNRSNPSANADSTTDIPAVSLEQTPSQDDINHVGVKTSGSAHIRDHLSEVSGTVEPASVQQLPRLSEPIAFSEQTYGVAELSIAGTSAPPASLTATGNLFGESFSEEPVSTPSPAEVAMSQSSVDVTDASVGSTSSEATPSIDIADFAADGNLFGDATSGDSTSPGVNLFGEALELNSGNLATSSTGVSQPMMAGTSTTPEPSTASGPAAPAFGRTSLFGFAAGAATDSDSDSDFSD</sequence>
<accession>A0AAV2Z2W0</accession>
<evidence type="ECO:0000313" key="4">
    <source>
        <dbReference type="Proteomes" id="UP001146120"/>
    </source>
</evidence>
<reference evidence="3" key="1">
    <citation type="submission" date="2022-11" db="EMBL/GenBank/DDBJ databases">
        <authorList>
            <person name="Morgan W.R."/>
            <person name="Tartar A."/>
        </authorList>
    </citation>
    <scope>NUCLEOTIDE SEQUENCE</scope>
    <source>
        <strain evidence="3">ARSEF 373</strain>
    </source>
</reference>
<name>A0AAV2Z2W0_9STRA</name>
<feature type="region of interest" description="Disordered" evidence="1">
    <location>
        <begin position="406"/>
        <end position="436"/>
    </location>
</feature>
<proteinExistence type="predicted"/>
<evidence type="ECO:0000313" key="3">
    <source>
        <dbReference type="EMBL" id="DBA00741.1"/>
    </source>
</evidence>
<dbReference type="InterPro" id="IPR057634">
    <property type="entry name" value="PAH_ZNF598/HEL2"/>
</dbReference>
<organism evidence="3 4">
    <name type="scientific">Lagenidium giganteum</name>
    <dbReference type="NCBI Taxonomy" id="4803"/>
    <lineage>
        <taxon>Eukaryota</taxon>
        <taxon>Sar</taxon>
        <taxon>Stramenopiles</taxon>
        <taxon>Oomycota</taxon>
        <taxon>Peronosporomycetes</taxon>
        <taxon>Pythiales</taxon>
        <taxon>Pythiaceae</taxon>
    </lineage>
</organism>
<feature type="region of interest" description="Disordered" evidence="1">
    <location>
        <begin position="1"/>
        <end position="21"/>
    </location>
</feature>
<keyword evidence="4" id="KW-1185">Reference proteome</keyword>
<dbReference type="EMBL" id="DAKRPA010000059">
    <property type="protein sequence ID" value="DBA00741.1"/>
    <property type="molecule type" value="Genomic_DNA"/>
</dbReference>
<protein>
    <recommendedName>
        <fullName evidence="2">ZNF598/HEL2 PAH domain-containing protein</fullName>
    </recommendedName>
</protein>
<feature type="region of interest" description="Disordered" evidence="1">
    <location>
        <begin position="220"/>
        <end position="239"/>
    </location>
</feature>
<comment type="caution">
    <text evidence="3">The sequence shown here is derived from an EMBL/GenBank/DDBJ whole genome shotgun (WGS) entry which is preliminary data.</text>
</comment>
<dbReference type="Pfam" id="PF23202">
    <property type="entry name" value="PAH_ZNF598"/>
    <property type="match status" value="1"/>
</dbReference>
<reference evidence="3" key="2">
    <citation type="journal article" date="2023" name="Microbiol Resour">
        <title>Decontamination and Annotation of the Draft Genome Sequence of the Oomycete Lagenidium giganteum ARSEF 373.</title>
        <authorList>
            <person name="Morgan W.R."/>
            <person name="Tartar A."/>
        </authorList>
    </citation>
    <scope>NUCLEOTIDE SEQUENCE</scope>
    <source>
        <strain evidence="3">ARSEF 373</strain>
    </source>
</reference>
<feature type="compositionally biased region" description="Polar residues" evidence="1">
    <location>
        <begin position="406"/>
        <end position="431"/>
    </location>
</feature>
<dbReference type="AlphaFoldDB" id="A0AAV2Z2W0"/>
<feature type="domain" description="ZNF598/HEL2 PAH" evidence="2">
    <location>
        <begin position="59"/>
        <end position="135"/>
    </location>
</feature>
<gene>
    <name evidence="3" type="ORF">N0F65_001212</name>
</gene>
<dbReference type="Proteomes" id="UP001146120">
    <property type="component" value="Unassembled WGS sequence"/>
</dbReference>
<evidence type="ECO:0000256" key="1">
    <source>
        <dbReference type="SAM" id="MobiDB-lite"/>
    </source>
</evidence>
<evidence type="ECO:0000259" key="2">
    <source>
        <dbReference type="Pfam" id="PF23202"/>
    </source>
</evidence>